<evidence type="ECO:0000313" key="2">
    <source>
        <dbReference type="Proteomes" id="UP000635142"/>
    </source>
</evidence>
<dbReference type="AlphaFoldDB" id="A0A927D6M4"/>
<evidence type="ECO:0000313" key="1">
    <source>
        <dbReference type="EMBL" id="MBD3665173.1"/>
    </source>
</evidence>
<comment type="caution">
    <text evidence="1">The sequence shown here is derived from an EMBL/GenBank/DDBJ whole genome shotgun (WGS) entry which is preliminary data.</text>
</comment>
<organism evidence="1 2">
    <name type="scientific">Sulfitobacter aestuariivivens</name>
    <dbReference type="NCBI Taxonomy" id="2766981"/>
    <lineage>
        <taxon>Bacteria</taxon>
        <taxon>Pseudomonadati</taxon>
        <taxon>Pseudomonadota</taxon>
        <taxon>Alphaproteobacteria</taxon>
        <taxon>Rhodobacterales</taxon>
        <taxon>Roseobacteraceae</taxon>
        <taxon>Sulfitobacter</taxon>
    </lineage>
</organism>
<dbReference type="RefSeq" id="WP_191076166.1">
    <property type="nucleotide sequence ID" value="NZ_JACTAG010000002.1"/>
</dbReference>
<sequence>MLFEVVKTPDGESPSWVRDAWVGVQFQAQQGAPVSMPTRAAGTRLDPLSRLLKSAPSGPDVTERRGYSVGARDVLGLLALRDEAAAQWYLDHVPQMLNPDQVFMFDETCCRAITALTPL</sequence>
<reference evidence="1" key="1">
    <citation type="submission" date="2020-08" db="EMBL/GenBank/DDBJ databases">
        <title>Sulfitobacter aestuariivivens sp. nov., isolated from a tidal flat.</title>
        <authorList>
            <person name="Park S."/>
            <person name="Yoon J.-H."/>
        </authorList>
    </citation>
    <scope>NUCLEOTIDE SEQUENCE</scope>
    <source>
        <strain evidence="1">TSTF-M16</strain>
    </source>
</reference>
<name>A0A927D6M4_9RHOB</name>
<accession>A0A927D6M4</accession>
<dbReference type="EMBL" id="JACTAG010000002">
    <property type="protein sequence ID" value="MBD3665173.1"/>
    <property type="molecule type" value="Genomic_DNA"/>
</dbReference>
<protein>
    <submittedName>
        <fullName evidence="1">Uncharacterized protein</fullName>
    </submittedName>
</protein>
<proteinExistence type="predicted"/>
<dbReference type="Proteomes" id="UP000635142">
    <property type="component" value="Unassembled WGS sequence"/>
</dbReference>
<gene>
    <name evidence="1" type="ORF">H9Q16_14660</name>
</gene>
<keyword evidence="2" id="KW-1185">Reference proteome</keyword>